<dbReference type="InterPro" id="IPR016067">
    <property type="entry name" value="S-AdoMet_deCO2ase_core"/>
</dbReference>
<dbReference type="SUPFAM" id="SSF56276">
    <property type="entry name" value="S-adenosylmethionine decarboxylase"/>
    <property type="match status" value="1"/>
</dbReference>
<protein>
    <submittedName>
        <fullName evidence="1">Uncharacterized protein</fullName>
    </submittedName>
</protein>
<dbReference type="GO" id="GO:0004014">
    <property type="term" value="F:adenosylmethionine decarboxylase activity"/>
    <property type="evidence" value="ECO:0007669"/>
    <property type="project" value="InterPro"/>
</dbReference>
<evidence type="ECO:0000313" key="1">
    <source>
        <dbReference type="EMBL" id="KNZ41028.1"/>
    </source>
</evidence>
<dbReference type="Proteomes" id="UP000036873">
    <property type="component" value="Unassembled WGS sequence"/>
</dbReference>
<keyword evidence="2" id="KW-1185">Reference proteome</keyword>
<dbReference type="EMBL" id="LGYO01000039">
    <property type="protein sequence ID" value="KNZ41028.1"/>
    <property type="molecule type" value="Genomic_DNA"/>
</dbReference>
<sequence>MNFKKQSFTSTHVFGEFYGVSYENLNSIDQLEEILTKGFEESKAKCLGIMTIIFKQMVLLY</sequence>
<evidence type="ECO:0000313" key="2">
    <source>
        <dbReference type="Proteomes" id="UP000036873"/>
    </source>
</evidence>
<dbReference type="Gene3D" id="3.30.360.110">
    <property type="entry name" value="S-adenosylmethionine decarboxylase domain"/>
    <property type="match status" value="1"/>
</dbReference>
<dbReference type="STRING" id="52689.AKG39_14425"/>
<dbReference type="GO" id="GO:0008295">
    <property type="term" value="P:spermidine biosynthetic process"/>
    <property type="evidence" value="ECO:0007669"/>
    <property type="project" value="InterPro"/>
</dbReference>
<comment type="caution">
    <text evidence="1">The sequence shown here is derived from an EMBL/GenBank/DDBJ whole genome shotgun (WGS) entry which is preliminary data.</text>
</comment>
<reference evidence="2" key="1">
    <citation type="submission" date="2015-07" db="EMBL/GenBank/DDBJ databases">
        <title>Draft genome sequence of Acetobacterium bakii DSM 8293, a potential psychrophilic chemical producer through syngas fermentation.</title>
        <authorList>
            <person name="Song Y."/>
            <person name="Hwang S."/>
            <person name="Cho B.-K."/>
        </authorList>
    </citation>
    <scope>NUCLEOTIDE SEQUENCE [LARGE SCALE GENOMIC DNA]</scope>
    <source>
        <strain evidence="2">DSM 8239</strain>
    </source>
</reference>
<proteinExistence type="predicted"/>
<accession>A0A0L6TXP7</accession>
<organism evidence="1 2">
    <name type="scientific">Acetobacterium bakii</name>
    <dbReference type="NCBI Taxonomy" id="52689"/>
    <lineage>
        <taxon>Bacteria</taxon>
        <taxon>Bacillati</taxon>
        <taxon>Bacillota</taxon>
        <taxon>Clostridia</taxon>
        <taxon>Eubacteriales</taxon>
        <taxon>Eubacteriaceae</taxon>
        <taxon>Acetobacterium</taxon>
    </lineage>
</organism>
<dbReference type="InterPro" id="IPR042284">
    <property type="entry name" value="AdoMetDC_N"/>
</dbReference>
<name>A0A0L6TXP7_9FIRM</name>
<dbReference type="AlphaFoldDB" id="A0A0L6TXP7"/>
<gene>
    <name evidence="1" type="ORF">AKG39_14425</name>
</gene>